<dbReference type="InterPro" id="IPR017927">
    <property type="entry name" value="FAD-bd_FR_type"/>
</dbReference>
<dbReference type="InterPro" id="IPR013121">
    <property type="entry name" value="Fe_red_NAD-bd_6"/>
</dbReference>
<dbReference type="AlphaFoldDB" id="A0A819WQ41"/>
<dbReference type="InterPro" id="IPR013112">
    <property type="entry name" value="FAD-bd_8"/>
</dbReference>
<keyword evidence="1" id="KW-0560">Oxidoreductase</keyword>
<dbReference type="InterPro" id="IPR017938">
    <property type="entry name" value="Riboflavin_synthase-like_b-brl"/>
</dbReference>
<dbReference type="GO" id="GO:0006952">
    <property type="term" value="P:defense response"/>
    <property type="evidence" value="ECO:0007669"/>
    <property type="project" value="TreeGrafter"/>
</dbReference>
<reference evidence="3" key="1">
    <citation type="submission" date="2021-02" db="EMBL/GenBank/DDBJ databases">
        <authorList>
            <person name="Nowell W R."/>
        </authorList>
    </citation>
    <scope>NUCLEOTIDE SEQUENCE</scope>
</reference>
<accession>A0A819WQ41</accession>
<dbReference type="InterPro" id="IPR050369">
    <property type="entry name" value="RBOH/FRE"/>
</dbReference>
<evidence type="ECO:0000256" key="1">
    <source>
        <dbReference type="ARBA" id="ARBA00023002"/>
    </source>
</evidence>
<dbReference type="GO" id="GO:0016175">
    <property type="term" value="F:superoxide-generating NAD(P)H oxidase activity"/>
    <property type="evidence" value="ECO:0007669"/>
    <property type="project" value="TreeGrafter"/>
</dbReference>
<comment type="caution">
    <text evidence="3">The sequence shown here is derived from an EMBL/GenBank/DDBJ whole genome shotgun (WGS) entry which is preliminary data.</text>
</comment>
<dbReference type="Gene3D" id="3.40.50.80">
    <property type="entry name" value="Nucleotide-binding domain of ferredoxin-NADP reductase (FNR) module"/>
    <property type="match status" value="1"/>
</dbReference>
<evidence type="ECO:0000313" key="4">
    <source>
        <dbReference type="Proteomes" id="UP000663873"/>
    </source>
</evidence>
<dbReference type="PROSITE" id="PS51384">
    <property type="entry name" value="FAD_FR"/>
    <property type="match status" value="1"/>
</dbReference>
<name>A0A819WQ41_9BILA</name>
<dbReference type="GO" id="GO:0042554">
    <property type="term" value="P:superoxide anion generation"/>
    <property type="evidence" value="ECO:0007669"/>
    <property type="project" value="TreeGrafter"/>
</dbReference>
<dbReference type="InterPro" id="IPR039261">
    <property type="entry name" value="FNR_nucleotide-bd"/>
</dbReference>
<dbReference type="Gene3D" id="2.40.30.10">
    <property type="entry name" value="Translation factors"/>
    <property type="match status" value="1"/>
</dbReference>
<dbReference type="PANTHER" id="PTHR11972">
    <property type="entry name" value="NADPH OXIDASE"/>
    <property type="match status" value="1"/>
</dbReference>
<organism evidence="3 4">
    <name type="scientific">Rotaria socialis</name>
    <dbReference type="NCBI Taxonomy" id="392032"/>
    <lineage>
        <taxon>Eukaryota</taxon>
        <taxon>Metazoa</taxon>
        <taxon>Spiralia</taxon>
        <taxon>Gnathifera</taxon>
        <taxon>Rotifera</taxon>
        <taxon>Eurotatoria</taxon>
        <taxon>Bdelloidea</taxon>
        <taxon>Philodinida</taxon>
        <taxon>Philodinidae</taxon>
        <taxon>Rotaria</taxon>
    </lineage>
</organism>
<dbReference type="Pfam" id="PF08022">
    <property type="entry name" value="FAD_binding_8"/>
    <property type="match status" value="1"/>
</dbReference>
<dbReference type="EMBL" id="CAJOBP010000134">
    <property type="protein sequence ID" value="CAF4128750.1"/>
    <property type="molecule type" value="Genomic_DNA"/>
</dbReference>
<dbReference type="GO" id="GO:0043020">
    <property type="term" value="C:NADPH oxidase complex"/>
    <property type="evidence" value="ECO:0007669"/>
    <property type="project" value="TreeGrafter"/>
</dbReference>
<keyword evidence="4" id="KW-1185">Reference proteome</keyword>
<proteinExistence type="predicted"/>
<dbReference type="Proteomes" id="UP000663873">
    <property type="component" value="Unassembled WGS sequence"/>
</dbReference>
<dbReference type="Pfam" id="PF08030">
    <property type="entry name" value="NAD_binding_6"/>
    <property type="match status" value="1"/>
</dbReference>
<feature type="domain" description="FAD-binding FR-type" evidence="2">
    <location>
        <begin position="200"/>
        <end position="318"/>
    </location>
</feature>
<protein>
    <recommendedName>
        <fullName evidence="2">FAD-binding FR-type domain-containing protein</fullName>
    </recommendedName>
</protein>
<gene>
    <name evidence="3" type="ORF">UJA718_LOCUS2076</name>
</gene>
<dbReference type="PANTHER" id="PTHR11972:SF58">
    <property type="entry name" value="NADPH OXIDASE 5"/>
    <property type="match status" value="1"/>
</dbReference>
<dbReference type="SUPFAM" id="SSF63380">
    <property type="entry name" value="Riboflavin synthase domain-like"/>
    <property type="match status" value="1"/>
</dbReference>
<sequence>MARCQIAEIQLEAILNEPKSIRSLPIRGLKDVIKKNKRYTIEQVSKMLNTLSGMTKRLLAALGMPSENDDAPTLSTRDVQNITRVLNSTTDVRVLLLFKMVSGVDNVYVDQEGLTQLFEHYPRNVGTFAQDQYPEFFRVLLRKFQLNERSRIVFGEFYAIVLDDPDALESLSRFTVHPDWCVGPSKQTSEPNVAENFLLSAYLTNKKEKKCRIHIESATIEQSNVISLKIHRSKSFRFQLGDYIFINLPRVAPFEFHSFTVSSAPQESNYITVHIQAISNWTKRVYEYFKNMPENQNNERNIKVYRSDLNPTRAIVEHIQNADATSSSATNDIQNQNNHPGSSLPPSAHKDWIVINGLYSSCALYIFDANVSITTRKILQRMSFEWLLNLLRQFEEEQETYSTSNLGENRFLDIHLFFTQIKNDENIGNVPLDVVTKTWAQVAGNDIFTSLRTKTQIGRSNWTELFDRLISNENASTADDVNVFFRGSPIMGNSIREHCEKFRFHFFKEF</sequence>
<evidence type="ECO:0000313" key="3">
    <source>
        <dbReference type="EMBL" id="CAF4128750.1"/>
    </source>
</evidence>
<evidence type="ECO:0000259" key="2">
    <source>
        <dbReference type="PROSITE" id="PS51384"/>
    </source>
</evidence>